<comment type="caution">
    <text evidence="1">The sequence shown here is derived from an EMBL/GenBank/DDBJ whole genome shotgun (WGS) entry which is preliminary data.</text>
</comment>
<protein>
    <submittedName>
        <fullName evidence="1">Uncharacterized protein</fullName>
    </submittedName>
</protein>
<feature type="non-terminal residue" evidence="1">
    <location>
        <position position="39"/>
    </location>
</feature>
<organism evidence="1">
    <name type="scientific">marine sediment metagenome</name>
    <dbReference type="NCBI Taxonomy" id="412755"/>
    <lineage>
        <taxon>unclassified sequences</taxon>
        <taxon>metagenomes</taxon>
        <taxon>ecological metagenomes</taxon>
    </lineage>
</organism>
<sequence>MAVDIGCEAIDRTGAFAAGYTLINKTKPATVSGEITSID</sequence>
<accession>X1SCS0</accession>
<dbReference type="EMBL" id="BARW01011381">
    <property type="protein sequence ID" value="GAI73220.1"/>
    <property type="molecule type" value="Genomic_DNA"/>
</dbReference>
<dbReference type="AlphaFoldDB" id="X1SCS0"/>
<reference evidence="1" key="1">
    <citation type="journal article" date="2014" name="Front. Microbiol.">
        <title>High frequency of phylogenetically diverse reductive dehalogenase-homologous genes in deep subseafloor sedimentary metagenomes.</title>
        <authorList>
            <person name="Kawai M."/>
            <person name="Futagami T."/>
            <person name="Toyoda A."/>
            <person name="Takaki Y."/>
            <person name="Nishi S."/>
            <person name="Hori S."/>
            <person name="Arai W."/>
            <person name="Tsubouchi T."/>
            <person name="Morono Y."/>
            <person name="Uchiyama I."/>
            <person name="Ito T."/>
            <person name="Fujiyama A."/>
            <person name="Inagaki F."/>
            <person name="Takami H."/>
        </authorList>
    </citation>
    <scope>NUCLEOTIDE SEQUENCE</scope>
    <source>
        <strain evidence="1">Expedition CK06-06</strain>
    </source>
</reference>
<gene>
    <name evidence="1" type="ORF">S12H4_21977</name>
</gene>
<name>X1SCS0_9ZZZZ</name>
<evidence type="ECO:0000313" key="1">
    <source>
        <dbReference type="EMBL" id="GAI73220.1"/>
    </source>
</evidence>
<proteinExistence type="predicted"/>